<protein>
    <submittedName>
        <fullName evidence="1">Uncharacterized protein</fullName>
    </submittedName>
</protein>
<proteinExistence type="predicted"/>
<evidence type="ECO:0000313" key="1">
    <source>
        <dbReference type="EMBL" id="KAH6926307.1"/>
    </source>
</evidence>
<reference evidence="1" key="1">
    <citation type="submission" date="2020-05" db="EMBL/GenBank/DDBJ databases">
        <title>Large-scale comparative analyses of tick genomes elucidate their genetic diversity and vector capacities.</title>
        <authorList>
            <person name="Jia N."/>
            <person name="Wang J."/>
            <person name="Shi W."/>
            <person name="Du L."/>
            <person name="Sun Y."/>
            <person name="Zhan W."/>
            <person name="Jiang J."/>
            <person name="Wang Q."/>
            <person name="Zhang B."/>
            <person name="Ji P."/>
            <person name="Sakyi L.B."/>
            <person name="Cui X."/>
            <person name="Yuan T."/>
            <person name="Jiang B."/>
            <person name="Yang W."/>
            <person name="Lam T.T.-Y."/>
            <person name="Chang Q."/>
            <person name="Ding S."/>
            <person name="Wang X."/>
            <person name="Zhu J."/>
            <person name="Ruan X."/>
            <person name="Zhao L."/>
            <person name="Wei J."/>
            <person name="Que T."/>
            <person name="Du C."/>
            <person name="Cheng J."/>
            <person name="Dai P."/>
            <person name="Han X."/>
            <person name="Huang E."/>
            <person name="Gao Y."/>
            <person name="Liu J."/>
            <person name="Shao H."/>
            <person name="Ye R."/>
            <person name="Li L."/>
            <person name="Wei W."/>
            <person name="Wang X."/>
            <person name="Wang C."/>
            <person name="Yang T."/>
            <person name="Huo Q."/>
            <person name="Li W."/>
            <person name="Guo W."/>
            <person name="Chen H."/>
            <person name="Zhou L."/>
            <person name="Ni X."/>
            <person name="Tian J."/>
            <person name="Zhou Y."/>
            <person name="Sheng Y."/>
            <person name="Liu T."/>
            <person name="Pan Y."/>
            <person name="Xia L."/>
            <person name="Li J."/>
            <person name="Zhao F."/>
            <person name="Cao W."/>
        </authorList>
    </citation>
    <scope>NUCLEOTIDE SEQUENCE</scope>
    <source>
        <strain evidence="1">Hyas-2018</strain>
    </source>
</reference>
<comment type="caution">
    <text evidence="1">The sequence shown here is derived from an EMBL/GenBank/DDBJ whole genome shotgun (WGS) entry which is preliminary data.</text>
</comment>
<dbReference type="EMBL" id="CM023487">
    <property type="protein sequence ID" value="KAH6926307.1"/>
    <property type="molecule type" value="Genomic_DNA"/>
</dbReference>
<organism evidence="1 2">
    <name type="scientific">Hyalomma asiaticum</name>
    <name type="common">Tick</name>
    <dbReference type="NCBI Taxonomy" id="266040"/>
    <lineage>
        <taxon>Eukaryota</taxon>
        <taxon>Metazoa</taxon>
        <taxon>Ecdysozoa</taxon>
        <taxon>Arthropoda</taxon>
        <taxon>Chelicerata</taxon>
        <taxon>Arachnida</taxon>
        <taxon>Acari</taxon>
        <taxon>Parasitiformes</taxon>
        <taxon>Ixodida</taxon>
        <taxon>Ixodoidea</taxon>
        <taxon>Ixodidae</taxon>
        <taxon>Hyalomminae</taxon>
        <taxon>Hyalomma</taxon>
    </lineage>
</organism>
<gene>
    <name evidence="1" type="ORF">HPB50_016523</name>
</gene>
<dbReference type="Proteomes" id="UP000821845">
    <property type="component" value="Chromosome 7"/>
</dbReference>
<sequence>MIAFVFATLHENMINGLVIINGMHPMAFARRLLESVTQMRMSWYFLPFRHEDVPEKYLIMRDFSFFDTIHIGFTPYEKEAHKYMFSQSGALTGALNYYRAFNHDNDQLKKFDYRQINVSTLILWGEQDAFLTTPVALYNQVYLNMSQVVFYPRADENHTRKVILVGHDWGGMISFCFATLYETLIDGIVIINGMHPKAFAKQLFGSVTQMRMSWYQLPFRHPVIPEQYLIMWDLEYFNKMHRVFTEDEKYAHKYMFSQHGALTGAINYYRAFNNDSNQLSKLPYRKINVSTLILWAEKDEYIMTKVAEYNQEWLNDSSVVYYSNAGHWLTRECPSQVTERIREFAGNITGVRTDTTKNRNNKDLKKGKCQESTHPTRPSSLSKMFAWLPSNANLPKEMRGKNSS</sequence>
<accession>A0ACB7RWW8</accession>
<evidence type="ECO:0000313" key="2">
    <source>
        <dbReference type="Proteomes" id="UP000821845"/>
    </source>
</evidence>
<keyword evidence="2" id="KW-1185">Reference proteome</keyword>
<name>A0ACB7RWW8_HYAAI</name>